<dbReference type="InterPro" id="IPR003439">
    <property type="entry name" value="ABC_transporter-like_ATP-bd"/>
</dbReference>
<feature type="compositionally biased region" description="Basic and acidic residues" evidence="4">
    <location>
        <begin position="226"/>
        <end position="235"/>
    </location>
</feature>
<dbReference type="Proteomes" id="UP001174909">
    <property type="component" value="Unassembled WGS sequence"/>
</dbReference>
<keyword evidence="1" id="KW-1003">Cell membrane</keyword>
<dbReference type="InterPro" id="IPR047641">
    <property type="entry name" value="ABC_transpr_MalK/UgpC-like"/>
</dbReference>
<dbReference type="Pfam" id="PF00005">
    <property type="entry name" value="ABC_tran"/>
    <property type="match status" value="1"/>
</dbReference>
<evidence type="ECO:0000256" key="1">
    <source>
        <dbReference type="ARBA" id="ARBA00022475"/>
    </source>
</evidence>
<dbReference type="GO" id="GO:0043190">
    <property type="term" value="C:ATP-binding cassette (ABC) transporter complex"/>
    <property type="evidence" value="ECO:0007669"/>
    <property type="project" value="InterPro"/>
</dbReference>
<protein>
    <submittedName>
        <fullName evidence="6">Trehalose/maltose import ATP-binding protein MalK</fullName>
    </submittedName>
</protein>
<organism evidence="6 7">
    <name type="scientific">Geodia barretti</name>
    <name type="common">Barrett's horny sponge</name>
    <dbReference type="NCBI Taxonomy" id="519541"/>
    <lineage>
        <taxon>Eukaryota</taxon>
        <taxon>Metazoa</taxon>
        <taxon>Porifera</taxon>
        <taxon>Demospongiae</taxon>
        <taxon>Heteroscleromorpha</taxon>
        <taxon>Tetractinellida</taxon>
        <taxon>Astrophorina</taxon>
        <taxon>Geodiidae</taxon>
        <taxon>Geodia</taxon>
    </lineage>
</organism>
<evidence type="ECO:0000256" key="3">
    <source>
        <dbReference type="ARBA" id="ARBA00023136"/>
    </source>
</evidence>
<dbReference type="EMBL" id="CASHTH010003945">
    <property type="protein sequence ID" value="CAI8051549.1"/>
    <property type="molecule type" value="Genomic_DNA"/>
</dbReference>
<feature type="domain" description="ABC transporter" evidence="5">
    <location>
        <begin position="1"/>
        <end position="191"/>
    </location>
</feature>
<dbReference type="InterPro" id="IPR017871">
    <property type="entry name" value="ABC_transporter-like_CS"/>
</dbReference>
<dbReference type="Gene3D" id="2.40.50.100">
    <property type="match status" value="1"/>
</dbReference>
<dbReference type="PROSITE" id="PS00211">
    <property type="entry name" value="ABC_TRANSPORTER_1"/>
    <property type="match status" value="1"/>
</dbReference>
<accession>A0AA35XBP7</accession>
<dbReference type="GO" id="GO:0005524">
    <property type="term" value="F:ATP binding"/>
    <property type="evidence" value="ECO:0007669"/>
    <property type="project" value="UniProtKB-KW"/>
</dbReference>
<gene>
    <name evidence="6" type="ORF">GBAR_LOCUS28218</name>
</gene>
<keyword evidence="6" id="KW-0547">Nucleotide-binding</keyword>
<evidence type="ECO:0000259" key="5">
    <source>
        <dbReference type="PROSITE" id="PS50893"/>
    </source>
</evidence>
<dbReference type="PANTHER" id="PTHR43875:SF15">
    <property type="entry name" value="TREHALOSE IMPORT ATP-BINDING PROTEIN SUGC"/>
    <property type="match status" value="1"/>
</dbReference>
<dbReference type="Gene3D" id="3.40.50.300">
    <property type="entry name" value="P-loop containing nucleotide triphosphate hydrolases"/>
    <property type="match status" value="1"/>
</dbReference>
<keyword evidence="7" id="KW-1185">Reference proteome</keyword>
<dbReference type="SUPFAM" id="SSF52540">
    <property type="entry name" value="P-loop containing nucleoside triphosphate hydrolases"/>
    <property type="match status" value="1"/>
</dbReference>
<dbReference type="GO" id="GO:0016887">
    <property type="term" value="F:ATP hydrolysis activity"/>
    <property type="evidence" value="ECO:0007669"/>
    <property type="project" value="InterPro"/>
</dbReference>
<proteinExistence type="predicted"/>
<dbReference type="PROSITE" id="PS50893">
    <property type="entry name" value="ABC_TRANSPORTER_2"/>
    <property type="match status" value="1"/>
</dbReference>
<keyword evidence="2" id="KW-1278">Translocase</keyword>
<name>A0AA35XBP7_GEOBA</name>
<evidence type="ECO:0000256" key="2">
    <source>
        <dbReference type="ARBA" id="ARBA00022967"/>
    </source>
</evidence>
<feature type="region of interest" description="Disordered" evidence="4">
    <location>
        <begin position="220"/>
        <end position="276"/>
    </location>
</feature>
<dbReference type="InterPro" id="IPR027417">
    <property type="entry name" value="P-loop_NTPase"/>
</dbReference>
<evidence type="ECO:0000313" key="7">
    <source>
        <dbReference type="Proteomes" id="UP001174909"/>
    </source>
</evidence>
<dbReference type="AlphaFoldDB" id="A0AA35XBP7"/>
<comment type="caution">
    <text evidence="6">The sequence shown here is derived from an EMBL/GenBank/DDBJ whole genome shotgun (WGS) entry which is preliminary data.</text>
</comment>
<evidence type="ECO:0000313" key="6">
    <source>
        <dbReference type="EMBL" id="CAI8051549.1"/>
    </source>
</evidence>
<reference evidence="6" key="1">
    <citation type="submission" date="2023-03" db="EMBL/GenBank/DDBJ databases">
        <authorList>
            <person name="Steffen K."/>
            <person name="Cardenas P."/>
        </authorList>
    </citation>
    <scope>NUCLEOTIDE SEQUENCE</scope>
</reference>
<keyword evidence="3" id="KW-0472">Membrane</keyword>
<keyword evidence="6" id="KW-0067">ATP-binding</keyword>
<dbReference type="PANTHER" id="PTHR43875">
    <property type="entry name" value="MALTODEXTRIN IMPORT ATP-BINDING PROTEIN MSMX"/>
    <property type="match status" value="1"/>
</dbReference>
<evidence type="ECO:0000256" key="4">
    <source>
        <dbReference type="SAM" id="MobiDB-lite"/>
    </source>
</evidence>
<sequence length="276" mass="31196">MLRSIAGLERPTRHPIFDAENGVFVPPNRRPIAMVFQSYGIWPHMDVFENIAFPLRRGRLKMERDAVRVRVGEVLEMLGLDALAERPVITLSGGQQQRVALARALALQPRILLMDEPLSNLDFKLQVRLRAQMRDLMHRLGLTTIHVTHNQAEALETGDRIAVMAEGRIVQIGDPQAAYHRPENEFVARFIGDMNIFPAVYRGSDAGMARVETPFGNLDAQLTSRDGPRDRRGLHVGDSAGRHRDRWRHPTGRGQPPNRHAWPHRALSARVSCTRS</sequence>